<dbReference type="Proteomes" id="UP000295468">
    <property type="component" value="Unassembled WGS sequence"/>
</dbReference>
<name>A0A4R6TR61_9FLAO</name>
<dbReference type="InterPro" id="IPR007325">
    <property type="entry name" value="KFase/CYL"/>
</dbReference>
<dbReference type="AlphaFoldDB" id="A0A4R6TR61"/>
<evidence type="ECO:0000313" key="2">
    <source>
        <dbReference type="Proteomes" id="UP000295468"/>
    </source>
</evidence>
<keyword evidence="2" id="KW-1185">Reference proteome</keyword>
<dbReference type="Pfam" id="PF04199">
    <property type="entry name" value="Cyclase"/>
    <property type="match status" value="1"/>
</dbReference>
<dbReference type="SUPFAM" id="SSF102198">
    <property type="entry name" value="Putative cyclase"/>
    <property type="match status" value="1"/>
</dbReference>
<dbReference type="GO" id="GO:0019441">
    <property type="term" value="P:L-tryptophan catabolic process to kynurenine"/>
    <property type="evidence" value="ECO:0007669"/>
    <property type="project" value="InterPro"/>
</dbReference>
<organism evidence="1 2">
    <name type="scientific">Zeaxanthinibacter enoshimensis</name>
    <dbReference type="NCBI Taxonomy" id="392009"/>
    <lineage>
        <taxon>Bacteria</taxon>
        <taxon>Pseudomonadati</taxon>
        <taxon>Bacteroidota</taxon>
        <taxon>Flavobacteriia</taxon>
        <taxon>Flavobacteriales</taxon>
        <taxon>Flavobacteriaceae</taxon>
        <taxon>Zeaxanthinibacter</taxon>
    </lineage>
</organism>
<evidence type="ECO:0000313" key="1">
    <source>
        <dbReference type="EMBL" id="TDQ32369.1"/>
    </source>
</evidence>
<gene>
    <name evidence="1" type="ORF">CLV82_0196</name>
</gene>
<dbReference type="GO" id="GO:0004061">
    <property type="term" value="F:arylformamidase activity"/>
    <property type="evidence" value="ECO:0007669"/>
    <property type="project" value="InterPro"/>
</dbReference>
<protein>
    <submittedName>
        <fullName evidence="1">Kynurenine formamidase</fullName>
    </submittedName>
</protein>
<comment type="caution">
    <text evidence="1">The sequence shown here is derived from an EMBL/GenBank/DDBJ whole genome shotgun (WGS) entry which is preliminary data.</text>
</comment>
<reference evidence="1 2" key="1">
    <citation type="submission" date="2019-03" db="EMBL/GenBank/DDBJ databases">
        <title>Genomic Encyclopedia of Archaeal and Bacterial Type Strains, Phase II (KMG-II): from individual species to whole genera.</title>
        <authorList>
            <person name="Goeker M."/>
        </authorList>
    </citation>
    <scope>NUCLEOTIDE SEQUENCE [LARGE SCALE GENOMIC DNA]</scope>
    <source>
        <strain evidence="1 2">DSM 18435</strain>
    </source>
</reference>
<dbReference type="Gene3D" id="3.50.30.50">
    <property type="entry name" value="Putative cyclase"/>
    <property type="match status" value="1"/>
</dbReference>
<proteinExistence type="predicted"/>
<dbReference type="InterPro" id="IPR037175">
    <property type="entry name" value="KFase_sf"/>
</dbReference>
<accession>A0A4R6TR61</accession>
<dbReference type="EMBL" id="SNYI01000001">
    <property type="protein sequence ID" value="TDQ32369.1"/>
    <property type="molecule type" value="Genomic_DNA"/>
</dbReference>
<sequence>MSNQMIANITLKKRTFKVNLNAPLDLSIPIRGTGRNVNAWYADPPRITPYREGEFVASVSEGASINFNDIYFNPHAHGTHTETLGHITAEPCSINKQLKKYFSLAEVITIAPEGHGEDRCISRIQLEYALKDKDCSAVVIRTLPNTGQKKTRHYSHKNPPYMLEDAAQYLVDRNVQHLLIDLPSVDKEKDEGALVAHRAFWNMDGKKRMDATITEFIYVPNKVLDGTYLLELQTAAFENDAAPSRPVLYKIMKDE</sequence>